<evidence type="ECO:0000313" key="3">
    <source>
        <dbReference type="Proteomes" id="UP000070258"/>
    </source>
</evidence>
<dbReference type="AlphaFoldDB" id="A0A138AIK5"/>
<dbReference type="STRING" id="239498.AXK60_07395"/>
<reference evidence="3" key="1">
    <citation type="submission" date="2016-02" db="EMBL/GenBank/DDBJ databases">
        <authorList>
            <person name="Wen L."/>
            <person name="He K."/>
            <person name="Yang H."/>
        </authorList>
    </citation>
    <scope>NUCLEOTIDE SEQUENCE [LARGE SCALE GENOMIC DNA]</scope>
    <source>
        <strain evidence="3">JCM 15929</strain>
    </source>
</reference>
<gene>
    <name evidence="2" type="ORF">AXK60_07395</name>
    <name evidence="1" type="ORF">AXK61_15570</name>
</gene>
<sequence length="192" mass="20184">MSQLSLFSAEQTEPSPRDLAGLLAASGQIVQLGGSARVSVVVPDQWRADAIAVMIDEAGLRAQQGVSEEGTPLVRTLAAPELQPMSLAWTRGAAKTAPPTWVPGPRALRAWALAAGDVDGVHYLLHLDPHAPESAPVLATALMRAGVAPTLVGTRGTRPALRVSGHRRLLRLRESIGDPPAHPDAAAHWPQP</sequence>
<name>A0A138AIK5_9ACTN</name>
<reference evidence="1 4" key="3">
    <citation type="submission" date="2016-02" db="EMBL/GenBank/DDBJ databases">
        <authorList>
            <person name="Teng J.L."/>
            <person name="Tang Y."/>
            <person name="Huang Y."/>
            <person name="Guo F."/>
            <person name="Wei W."/>
            <person name="Chen J.H."/>
            <person name="Wong S.Y."/>
            <person name="Lau S.K."/>
            <person name="Woo P.C."/>
        </authorList>
    </citation>
    <scope>NUCLEOTIDE SEQUENCE [LARGE SCALE GENOMIC DNA]</scope>
    <source>
        <strain evidence="1 4">JCM 13375</strain>
    </source>
</reference>
<protein>
    <submittedName>
        <fullName evidence="2">Uncharacterized protein</fullName>
    </submittedName>
</protein>
<proteinExistence type="predicted"/>
<dbReference type="EMBL" id="LSRE01000008">
    <property type="protein sequence ID" value="KXP00022.1"/>
    <property type="molecule type" value="Genomic_DNA"/>
</dbReference>
<dbReference type="OrthoDB" id="3403532at2"/>
<keyword evidence="4" id="KW-1185">Reference proteome</keyword>
<accession>A0A138AIK5</accession>
<organism evidence="2 3">
    <name type="scientific">Tsukamurella pseudospumae</name>
    <dbReference type="NCBI Taxonomy" id="239498"/>
    <lineage>
        <taxon>Bacteria</taxon>
        <taxon>Bacillati</taxon>
        <taxon>Actinomycetota</taxon>
        <taxon>Actinomycetes</taxon>
        <taxon>Mycobacteriales</taxon>
        <taxon>Tsukamurellaceae</taxon>
        <taxon>Tsukamurella</taxon>
    </lineage>
</organism>
<dbReference type="RefSeq" id="WP_068571318.1">
    <property type="nucleotide sequence ID" value="NZ_LSRE01000008.1"/>
</dbReference>
<evidence type="ECO:0000313" key="2">
    <source>
        <dbReference type="EMBL" id="KXP10283.1"/>
    </source>
</evidence>
<comment type="caution">
    <text evidence="2">The sequence shown here is derived from an EMBL/GenBank/DDBJ whole genome shotgun (WGS) entry which is preliminary data.</text>
</comment>
<dbReference type="EMBL" id="LSRF01000033">
    <property type="protein sequence ID" value="KXP10283.1"/>
    <property type="molecule type" value="Genomic_DNA"/>
</dbReference>
<dbReference type="Proteomes" id="UP000070409">
    <property type="component" value="Unassembled WGS sequence"/>
</dbReference>
<dbReference type="Proteomes" id="UP000070258">
    <property type="component" value="Unassembled WGS sequence"/>
</dbReference>
<reference evidence="2" key="2">
    <citation type="submission" date="2016-02" db="EMBL/GenBank/DDBJ databases">
        <authorList>
            <person name="Teng J.L."/>
            <person name="Yang Y."/>
            <person name="Huang Y."/>
            <person name="Guo F."/>
            <person name="Wei W."/>
            <person name="Chen J.H."/>
            <person name="Wong S.Y."/>
            <person name="Lau S.K."/>
            <person name="Woo P.C."/>
        </authorList>
    </citation>
    <scope>NUCLEOTIDE SEQUENCE</scope>
    <source>
        <strain evidence="2">JCM 15929</strain>
    </source>
</reference>
<evidence type="ECO:0000313" key="1">
    <source>
        <dbReference type="EMBL" id="KXP00022.1"/>
    </source>
</evidence>
<evidence type="ECO:0000313" key="4">
    <source>
        <dbReference type="Proteomes" id="UP000070409"/>
    </source>
</evidence>